<reference evidence="1" key="1">
    <citation type="submission" date="2024-02" db="EMBL/GenBank/DDBJ databases">
        <title>Metagenome Assembled Genome of Zalaria obscura JY119.</title>
        <authorList>
            <person name="Vighnesh L."/>
            <person name="Jagadeeshwari U."/>
            <person name="Venkata Ramana C."/>
            <person name="Sasikala C."/>
        </authorList>
    </citation>
    <scope>NUCLEOTIDE SEQUENCE</scope>
    <source>
        <strain evidence="1">JY119</strain>
    </source>
</reference>
<sequence>MASPSPNPLLSTAGPTDSSVSVQLHPLVLLTISDYVTRHTLREQKGPIVGATIGQQNGREVTMEHAFQCKLGEKDGRVVVDEEWFQDRLEQFRDVHKAPALDLVAVFTLGPPTGPLAEHVPLVQQLQHLYNDSLILLLFHPETVLDGSLRGGKLPITLYESYYEPGSEGANKGLQVDGWGLGTQLQLRFRKLDYEVETGEAEMIGIDFVAKGGGNAAAIAPLEAQVKPSSSKKGKAKVEEDTTTNGAMSENYLSAEDDELLASLTTKTNAIRMLHDRLSLLKSYLSSLPPTYLTAASLPADSNLNLNHPLLRSISSLLSRLPLLAPPTAPTTTPPTPSSTAAPTPTSLATASAQEQADVHLVSLLSSLTRSIAEAKELGAKYSVVTKAREEKTPLSRLEGYGGFRGGEMVGGEGGGGGFGNF</sequence>
<proteinExistence type="predicted"/>
<comment type="caution">
    <text evidence="1">The sequence shown here is derived from an EMBL/GenBank/DDBJ whole genome shotgun (WGS) entry which is preliminary data.</text>
</comment>
<keyword evidence="2" id="KW-1185">Reference proteome</keyword>
<dbReference type="EMBL" id="JAMKPW020000033">
    <property type="protein sequence ID" value="KAK8202008.1"/>
    <property type="molecule type" value="Genomic_DNA"/>
</dbReference>
<organism evidence="1 2">
    <name type="scientific">Zalaria obscura</name>
    <dbReference type="NCBI Taxonomy" id="2024903"/>
    <lineage>
        <taxon>Eukaryota</taxon>
        <taxon>Fungi</taxon>
        <taxon>Dikarya</taxon>
        <taxon>Ascomycota</taxon>
        <taxon>Pezizomycotina</taxon>
        <taxon>Dothideomycetes</taxon>
        <taxon>Dothideomycetidae</taxon>
        <taxon>Dothideales</taxon>
        <taxon>Zalariaceae</taxon>
        <taxon>Zalaria</taxon>
    </lineage>
</organism>
<dbReference type="Proteomes" id="UP001320706">
    <property type="component" value="Unassembled WGS sequence"/>
</dbReference>
<gene>
    <name evidence="1" type="ORF">M8818_005533</name>
</gene>
<evidence type="ECO:0000313" key="1">
    <source>
        <dbReference type="EMBL" id="KAK8202008.1"/>
    </source>
</evidence>
<name>A0ACC3SCL9_9PEZI</name>
<accession>A0ACC3SCL9</accession>
<evidence type="ECO:0000313" key="2">
    <source>
        <dbReference type="Proteomes" id="UP001320706"/>
    </source>
</evidence>
<protein>
    <submittedName>
        <fullName evidence="1">Uncharacterized protein</fullName>
    </submittedName>
</protein>